<protein>
    <submittedName>
        <fullName evidence="2">Uncharacterized protein</fullName>
    </submittedName>
</protein>
<comment type="caution">
    <text evidence="2">The sequence shown here is derived from an EMBL/GenBank/DDBJ whole genome shotgun (WGS) entry which is preliminary data.</text>
</comment>
<dbReference type="Proteomes" id="UP000078340">
    <property type="component" value="Unassembled WGS sequence"/>
</dbReference>
<feature type="region of interest" description="Disordered" evidence="1">
    <location>
        <begin position="30"/>
        <end position="132"/>
    </location>
</feature>
<name>A0A179HFD4_PURLI</name>
<feature type="compositionally biased region" description="Polar residues" evidence="1">
    <location>
        <begin position="84"/>
        <end position="106"/>
    </location>
</feature>
<dbReference type="EMBL" id="LSBI01000006">
    <property type="protein sequence ID" value="OAQ88672.1"/>
    <property type="molecule type" value="Genomic_DNA"/>
</dbReference>
<evidence type="ECO:0000256" key="1">
    <source>
        <dbReference type="SAM" id="MobiDB-lite"/>
    </source>
</evidence>
<reference evidence="2 3" key="1">
    <citation type="submission" date="2016-02" db="EMBL/GenBank/DDBJ databases">
        <title>Biosynthesis of antibiotic leucinostatins and their inhibition on Phytophthora in bio-control Purpureocillium lilacinum.</title>
        <authorList>
            <person name="Wang G."/>
            <person name="Liu Z."/>
            <person name="Lin R."/>
            <person name="Li E."/>
            <person name="Mao Z."/>
            <person name="Ling J."/>
            <person name="Yin W."/>
            <person name="Xie B."/>
        </authorList>
    </citation>
    <scope>NUCLEOTIDE SEQUENCE [LARGE SCALE GENOMIC DNA]</scope>
    <source>
        <strain evidence="2">PLFJ-1</strain>
    </source>
</reference>
<evidence type="ECO:0000313" key="2">
    <source>
        <dbReference type="EMBL" id="OAQ88672.1"/>
    </source>
</evidence>
<accession>A0A179HFD4</accession>
<organism evidence="2 3">
    <name type="scientific">Purpureocillium lilacinum</name>
    <name type="common">Paecilomyces lilacinus</name>
    <dbReference type="NCBI Taxonomy" id="33203"/>
    <lineage>
        <taxon>Eukaryota</taxon>
        <taxon>Fungi</taxon>
        <taxon>Dikarya</taxon>
        <taxon>Ascomycota</taxon>
        <taxon>Pezizomycotina</taxon>
        <taxon>Sordariomycetes</taxon>
        <taxon>Hypocreomycetidae</taxon>
        <taxon>Hypocreales</taxon>
        <taxon>Ophiocordycipitaceae</taxon>
        <taxon>Purpureocillium</taxon>
    </lineage>
</organism>
<gene>
    <name evidence="2" type="ORF">VFPFJ_07137</name>
</gene>
<evidence type="ECO:0000313" key="3">
    <source>
        <dbReference type="Proteomes" id="UP000078340"/>
    </source>
</evidence>
<proteinExistence type="predicted"/>
<dbReference type="AlphaFoldDB" id="A0A179HFD4"/>
<sequence length="132" mass="14155">MMPASGLSTCSHSSAPVAGWAKHCPARFWKTVDAQRPPPGPGRGRPEMVRLWDDDDDAEPRARRGAARRTGAGAAPGGGRERVNGQSIQLQSNTGTTTNTYDQCQQGKRAGQANKERRTNRQNGPCREAGSV</sequence>